<feature type="transmembrane region" description="Helical" evidence="7">
    <location>
        <begin position="51"/>
        <end position="73"/>
    </location>
</feature>
<dbReference type="GO" id="GO:0050479">
    <property type="term" value="F:glyceryl-ether monooxygenase activity"/>
    <property type="evidence" value="ECO:0007669"/>
    <property type="project" value="TreeGrafter"/>
</dbReference>
<proteinExistence type="predicted"/>
<dbReference type="PANTHER" id="PTHR21624">
    <property type="entry name" value="STEROL DESATURASE-RELATED PROTEIN"/>
    <property type="match status" value="1"/>
</dbReference>
<gene>
    <name evidence="10" type="ORF">GGQ86_004536</name>
    <name evidence="9" type="ORF">XFLAVUS301_46100</name>
</gene>
<dbReference type="InterPro" id="IPR051689">
    <property type="entry name" value="Sterol_desaturase/TMEM195"/>
</dbReference>
<sequence>MFGILASGTAVPHPLAFALIALALMLVEYLFHRLNHHDSYDPRETAASFAIAVGHKVIDAFTVGIVAAPVIFVSGHRLFDIPMGGALAWIALFLGVELSYYVHHFAMHKVRWLWATHAVHHSATRLNLSAAVRLGWGGHLTGGFVFYLPLVLIGFPPLAVFGMLGASLAYQFFLHLAAPPHLGPLEWVLNTPRHHQVHHAANSSVLDRNFGGVLIIFDRMFGTFAQAPKGEPLVFGVAGVESSLNPIRIVSNTWVDMYRQWGVSRGVRARLRLLFGPPG</sequence>
<dbReference type="GO" id="GO:0016020">
    <property type="term" value="C:membrane"/>
    <property type="evidence" value="ECO:0007669"/>
    <property type="project" value="GOC"/>
</dbReference>
<evidence type="ECO:0000256" key="1">
    <source>
        <dbReference type="ARBA" id="ARBA00004127"/>
    </source>
</evidence>
<dbReference type="GO" id="GO:0006643">
    <property type="term" value="P:membrane lipid metabolic process"/>
    <property type="evidence" value="ECO:0007669"/>
    <property type="project" value="TreeGrafter"/>
</dbReference>
<evidence type="ECO:0000256" key="3">
    <source>
        <dbReference type="ARBA" id="ARBA00022989"/>
    </source>
</evidence>
<organism evidence="9 11">
    <name type="scientific">Xanthobacter flavus</name>
    <dbReference type="NCBI Taxonomy" id="281"/>
    <lineage>
        <taxon>Bacteria</taxon>
        <taxon>Pseudomonadati</taxon>
        <taxon>Pseudomonadota</taxon>
        <taxon>Alphaproteobacteria</taxon>
        <taxon>Hyphomicrobiales</taxon>
        <taxon>Xanthobacteraceae</taxon>
        <taxon>Xanthobacter</taxon>
    </lineage>
</organism>
<dbReference type="Proteomes" id="UP001245370">
    <property type="component" value="Unassembled WGS sequence"/>
</dbReference>
<evidence type="ECO:0000256" key="7">
    <source>
        <dbReference type="SAM" id="Phobius"/>
    </source>
</evidence>
<dbReference type="EMBL" id="JAVDPY010000010">
    <property type="protein sequence ID" value="MDR6336038.1"/>
    <property type="molecule type" value="Genomic_DNA"/>
</dbReference>
<dbReference type="GeneID" id="95765380"/>
<dbReference type="Pfam" id="PF04116">
    <property type="entry name" value="FA_hydroxylase"/>
    <property type="match status" value="1"/>
</dbReference>
<dbReference type="EMBL" id="BSDO01000009">
    <property type="protein sequence ID" value="GLI24936.1"/>
    <property type="molecule type" value="Genomic_DNA"/>
</dbReference>
<evidence type="ECO:0000313" key="9">
    <source>
        <dbReference type="EMBL" id="GLI24936.1"/>
    </source>
</evidence>
<dbReference type="GO" id="GO:0005506">
    <property type="term" value="F:iron ion binding"/>
    <property type="evidence" value="ECO:0007669"/>
    <property type="project" value="InterPro"/>
</dbReference>
<evidence type="ECO:0000259" key="8">
    <source>
        <dbReference type="Pfam" id="PF04116"/>
    </source>
</evidence>
<dbReference type="RefSeq" id="WP_281809653.1">
    <property type="nucleotide sequence ID" value="NZ_BSDO01000009.1"/>
</dbReference>
<comment type="subcellular location">
    <subcellularLocation>
        <location evidence="1">Endomembrane system</location>
        <topology evidence="1">Multi-pass membrane protein</topology>
    </subcellularLocation>
</comment>
<dbReference type="Proteomes" id="UP001144397">
    <property type="component" value="Unassembled WGS sequence"/>
</dbReference>
<feature type="transmembrane region" description="Helical" evidence="7">
    <location>
        <begin position="144"/>
        <end position="170"/>
    </location>
</feature>
<keyword evidence="3 7" id="KW-1133">Transmembrane helix</keyword>
<keyword evidence="5" id="KW-0443">Lipid metabolism</keyword>
<dbReference type="AlphaFoldDB" id="A0A9W6CRR6"/>
<reference evidence="10 12" key="2">
    <citation type="submission" date="2023-07" db="EMBL/GenBank/DDBJ databases">
        <title>Genomic Encyclopedia of Type Strains, Phase IV (KMG-IV): sequencing the most valuable type-strain genomes for metagenomic binning, comparative biology and taxonomic classification.</title>
        <authorList>
            <person name="Goeker M."/>
        </authorList>
    </citation>
    <scope>NUCLEOTIDE SEQUENCE [LARGE SCALE GENOMIC DNA]</scope>
    <source>
        <strain evidence="10 12">DSM 338</strain>
    </source>
</reference>
<dbReference type="GO" id="GO:0008610">
    <property type="term" value="P:lipid biosynthetic process"/>
    <property type="evidence" value="ECO:0007669"/>
    <property type="project" value="InterPro"/>
</dbReference>
<accession>A0A9W6CRR6</accession>
<dbReference type="PANTHER" id="PTHR21624:SF1">
    <property type="entry name" value="ALKYLGLYCEROL MONOOXYGENASE"/>
    <property type="match status" value="1"/>
</dbReference>
<dbReference type="GO" id="GO:0012505">
    <property type="term" value="C:endomembrane system"/>
    <property type="evidence" value="ECO:0007669"/>
    <property type="project" value="UniProtKB-SubCell"/>
</dbReference>
<comment type="caution">
    <text evidence="9">The sequence shown here is derived from an EMBL/GenBank/DDBJ whole genome shotgun (WGS) entry which is preliminary data.</text>
</comment>
<evidence type="ECO:0000256" key="2">
    <source>
        <dbReference type="ARBA" id="ARBA00022692"/>
    </source>
</evidence>
<keyword evidence="6 7" id="KW-0472">Membrane</keyword>
<protein>
    <submittedName>
        <fullName evidence="9 10">Sterol desaturase</fullName>
    </submittedName>
</protein>
<evidence type="ECO:0000256" key="4">
    <source>
        <dbReference type="ARBA" id="ARBA00023002"/>
    </source>
</evidence>
<name>A0A9W6CRR6_XANFL</name>
<evidence type="ECO:0000313" key="11">
    <source>
        <dbReference type="Proteomes" id="UP001144397"/>
    </source>
</evidence>
<feature type="transmembrane region" description="Helical" evidence="7">
    <location>
        <begin position="12"/>
        <end position="31"/>
    </location>
</feature>
<evidence type="ECO:0000256" key="5">
    <source>
        <dbReference type="ARBA" id="ARBA00023098"/>
    </source>
</evidence>
<feature type="transmembrane region" description="Helical" evidence="7">
    <location>
        <begin position="85"/>
        <end position="103"/>
    </location>
</feature>
<evidence type="ECO:0000313" key="10">
    <source>
        <dbReference type="EMBL" id="MDR6336038.1"/>
    </source>
</evidence>
<keyword evidence="12" id="KW-1185">Reference proteome</keyword>
<evidence type="ECO:0000313" key="12">
    <source>
        <dbReference type="Proteomes" id="UP001245370"/>
    </source>
</evidence>
<reference evidence="9" key="1">
    <citation type="submission" date="2022-12" db="EMBL/GenBank/DDBJ databases">
        <title>Reference genome sequencing for broad-spectrum identification of bacterial and archaeal isolates by mass spectrometry.</title>
        <authorList>
            <person name="Sekiguchi Y."/>
            <person name="Tourlousse D.M."/>
        </authorList>
    </citation>
    <scope>NUCLEOTIDE SEQUENCE</scope>
    <source>
        <strain evidence="9">301</strain>
    </source>
</reference>
<keyword evidence="4" id="KW-0560">Oxidoreductase</keyword>
<keyword evidence="2 7" id="KW-0812">Transmembrane</keyword>
<feature type="domain" description="Fatty acid hydroxylase" evidence="8">
    <location>
        <begin position="89"/>
        <end position="223"/>
    </location>
</feature>
<dbReference type="InterPro" id="IPR006694">
    <property type="entry name" value="Fatty_acid_hydroxylase"/>
</dbReference>
<evidence type="ECO:0000256" key="6">
    <source>
        <dbReference type="ARBA" id="ARBA00023136"/>
    </source>
</evidence>